<protein>
    <submittedName>
        <fullName evidence="4">Branched chain amino acid ABC transporter substrate-binding protein</fullName>
    </submittedName>
</protein>
<name>A0A2S0PD31_9NEIS</name>
<comment type="similarity">
    <text evidence="1">Belongs to the leucine-binding protein family.</text>
</comment>
<evidence type="ECO:0000259" key="3">
    <source>
        <dbReference type="Pfam" id="PF13458"/>
    </source>
</evidence>
<accession>A0A2S0PD31</accession>
<proteinExistence type="inferred from homology"/>
<dbReference type="InterPro" id="IPR028081">
    <property type="entry name" value="Leu-bd"/>
</dbReference>
<dbReference type="CDD" id="cd06342">
    <property type="entry name" value="PBP1_ABC_LIVBP-like"/>
    <property type="match status" value="1"/>
</dbReference>
<dbReference type="EMBL" id="CP028519">
    <property type="protein sequence ID" value="AVY95233.1"/>
    <property type="molecule type" value="Genomic_DNA"/>
</dbReference>
<dbReference type="PANTHER" id="PTHR47151">
    <property type="entry name" value="LEU/ILE/VAL-BINDING ABC TRANSPORTER SUBUNIT"/>
    <property type="match status" value="1"/>
</dbReference>
<evidence type="ECO:0000256" key="2">
    <source>
        <dbReference type="ARBA" id="ARBA00022729"/>
    </source>
</evidence>
<sequence length="399" mass="41935">MQARRLLLASAVAVALTACGQKAEQPKDLAAAAPAETVVKIGHAAPLSGPIGHIGKDTEYGVAIALDEANAEHLTIGGQKVKFEMVSEDDQGDPKAATQVAQRFVDQKIAGIVGHLTSGPTITASKIYADAGIPQITPSSTNPAYTAQGFKTAFRLIADDSQQGKAIANYVVNKLGMKKLAIIDDRTAYGQGLADEFEKAAKALGADIVKREFTNDKATDFTAILTSIKGVNPDAIFYGGMDAQGGPMARQMQKLGIKSRLIGGDGLQSPVFLQLAGDAAEGQFSTQAGAPKDQQPGYTAFADKLKAKYKQEIQMYATYAYDSAKVLIEAMKKADSVDPAKYLPALAQTQYSGATGDIAFDNKGDRKNAAVTVYQVKAGKWEVVDVVGGSAANAPEKSQ</sequence>
<feature type="domain" description="Leucine-binding protein" evidence="3">
    <location>
        <begin position="39"/>
        <end position="379"/>
    </location>
</feature>
<dbReference type="RefSeq" id="WP_107889835.1">
    <property type="nucleotide sequence ID" value="NZ_CP028519.1"/>
</dbReference>
<reference evidence="4 5" key="1">
    <citation type="submission" date="2018-04" db="EMBL/GenBank/DDBJ databases">
        <title>Denitrifier Microvirgula.</title>
        <authorList>
            <person name="Anderson E."/>
            <person name="Jang J."/>
            <person name="Ishii S."/>
        </authorList>
    </citation>
    <scope>NUCLEOTIDE SEQUENCE [LARGE SCALE GENOMIC DNA]</scope>
    <source>
        <strain evidence="4 5">BE2.4</strain>
    </source>
</reference>
<dbReference type="SUPFAM" id="SSF53822">
    <property type="entry name" value="Periplasmic binding protein-like I"/>
    <property type="match status" value="1"/>
</dbReference>
<gene>
    <name evidence="4" type="ORF">DAI18_15195</name>
</gene>
<dbReference type="Proteomes" id="UP000244173">
    <property type="component" value="Chromosome"/>
</dbReference>
<dbReference type="Gene3D" id="3.40.50.2300">
    <property type="match status" value="2"/>
</dbReference>
<dbReference type="InterPro" id="IPR028082">
    <property type="entry name" value="Peripla_BP_I"/>
</dbReference>
<evidence type="ECO:0000256" key="1">
    <source>
        <dbReference type="ARBA" id="ARBA00010062"/>
    </source>
</evidence>
<dbReference type="OrthoDB" id="9783240at2"/>
<evidence type="ECO:0000313" key="4">
    <source>
        <dbReference type="EMBL" id="AVY95233.1"/>
    </source>
</evidence>
<dbReference type="AlphaFoldDB" id="A0A2S0PD31"/>
<evidence type="ECO:0000313" key="5">
    <source>
        <dbReference type="Proteomes" id="UP000244173"/>
    </source>
</evidence>
<dbReference type="PROSITE" id="PS51257">
    <property type="entry name" value="PROKAR_LIPOPROTEIN"/>
    <property type="match status" value="1"/>
</dbReference>
<dbReference type="KEGG" id="maer:DAI18_15195"/>
<dbReference type="PANTHER" id="PTHR47151:SF2">
    <property type="entry name" value="AMINO ACID BINDING PROTEIN"/>
    <property type="match status" value="1"/>
</dbReference>
<organism evidence="4 5">
    <name type="scientific">Microvirgula aerodenitrificans</name>
    <dbReference type="NCBI Taxonomy" id="57480"/>
    <lineage>
        <taxon>Bacteria</taxon>
        <taxon>Pseudomonadati</taxon>
        <taxon>Pseudomonadota</taxon>
        <taxon>Betaproteobacteria</taxon>
        <taxon>Neisseriales</taxon>
        <taxon>Aquaspirillaceae</taxon>
        <taxon>Microvirgula</taxon>
    </lineage>
</organism>
<keyword evidence="2" id="KW-0732">Signal</keyword>
<keyword evidence="5" id="KW-1185">Reference proteome</keyword>
<dbReference type="Pfam" id="PF13458">
    <property type="entry name" value="Peripla_BP_6"/>
    <property type="match status" value="1"/>
</dbReference>
<dbReference type="STRING" id="1122240.GCA_000620105_02062"/>